<feature type="region of interest" description="Disordered" evidence="8">
    <location>
        <begin position="355"/>
        <end position="374"/>
    </location>
</feature>
<feature type="compositionally biased region" description="Basic and acidic residues" evidence="8">
    <location>
        <begin position="314"/>
        <end position="333"/>
    </location>
</feature>
<comment type="function">
    <text evidence="7">Involved in nucleolar processing of pre-18S ribosomal RNA.</text>
</comment>
<feature type="compositionally biased region" description="Polar residues" evidence="8">
    <location>
        <begin position="285"/>
        <end position="301"/>
    </location>
</feature>
<dbReference type="PANTHER" id="PTHR17039">
    <property type="entry name" value="U3 SMALL NUCLEOLAR RIBONUCLEOPROTEIN PROTEIN MPP10"/>
    <property type="match status" value="1"/>
</dbReference>
<keyword evidence="2 7" id="KW-0690">Ribosome biogenesis</keyword>
<feature type="region of interest" description="Disordered" evidence="8">
    <location>
        <begin position="1"/>
        <end position="28"/>
    </location>
</feature>
<keyword evidence="3 7" id="KW-0698">rRNA processing</keyword>
<feature type="region of interest" description="Disordered" evidence="8">
    <location>
        <begin position="285"/>
        <end position="337"/>
    </location>
</feature>
<dbReference type="STRING" id="2070753.A0A3A2ZRW1"/>
<evidence type="ECO:0000256" key="2">
    <source>
        <dbReference type="ARBA" id="ARBA00022517"/>
    </source>
</evidence>
<dbReference type="GO" id="GO:0032040">
    <property type="term" value="C:small-subunit processome"/>
    <property type="evidence" value="ECO:0007669"/>
    <property type="project" value="TreeGrafter"/>
</dbReference>
<evidence type="ECO:0000256" key="8">
    <source>
        <dbReference type="SAM" id="MobiDB-lite"/>
    </source>
</evidence>
<dbReference type="OrthoDB" id="445326at2759"/>
<evidence type="ECO:0000256" key="7">
    <source>
        <dbReference type="PIRNR" id="PIRNR017300"/>
    </source>
</evidence>
<feature type="compositionally biased region" description="Basic residues" evidence="8">
    <location>
        <begin position="645"/>
        <end position="654"/>
    </location>
</feature>
<evidence type="ECO:0000256" key="5">
    <source>
        <dbReference type="ARBA" id="ARBA00023274"/>
    </source>
</evidence>
<evidence type="ECO:0000256" key="4">
    <source>
        <dbReference type="ARBA" id="ARBA00023242"/>
    </source>
</evidence>
<gene>
    <name evidence="9" type="ORF">PHISCL_05630</name>
</gene>
<dbReference type="InterPro" id="IPR012173">
    <property type="entry name" value="Mpp10"/>
</dbReference>
<evidence type="ECO:0000256" key="3">
    <source>
        <dbReference type="ARBA" id="ARBA00022552"/>
    </source>
</evidence>
<evidence type="ECO:0000313" key="10">
    <source>
        <dbReference type="Proteomes" id="UP000266188"/>
    </source>
</evidence>
<dbReference type="GO" id="GO:0034457">
    <property type="term" value="C:Mpp10 complex"/>
    <property type="evidence" value="ECO:0007669"/>
    <property type="project" value="UniProtKB-UniRule"/>
</dbReference>
<dbReference type="GO" id="GO:0006364">
    <property type="term" value="P:rRNA processing"/>
    <property type="evidence" value="ECO:0007669"/>
    <property type="project" value="UniProtKB-KW"/>
</dbReference>
<feature type="compositionally biased region" description="Polar residues" evidence="8">
    <location>
        <begin position="9"/>
        <end position="28"/>
    </location>
</feature>
<proteinExistence type="inferred from homology"/>
<reference evidence="10" key="1">
    <citation type="submission" date="2017-02" db="EMBL/GenBank/DDBJ databases">
        <authorList>
            <person name="Tafer H."/>
            <person name="Lopandic K."/>
        </authorList>
    </citation>
    <scope>NUCLEOTIDE SEQUENCE [LARGE SCALE GENOMIC DNA]</scope>
    <source>
        <strain evidence="10">CBS 366.77</strain>
    </source>
</reference>
<comment type="caution">
    <text evidence="9">The sequence shown here is derived from an EMBL/GenBank/DDBJ whole genome shotgun (WGS) entry which is preliminary data.</text>
</comment>
<accession>A0A3A2ZRW1</accession>
<keyword evidence="10" id="KW-1185">Reference proteome</keyword>
<dbReference type="AlphaFoldDB" id="A0A3A2ZRW1"/>
<organism evidence="9 10">
    <name type="scientific">Aspergillus sclerotialis</name>
    <dbReference type="NCBI Taxonomy" id="2070753"/>
    <lineage>
        <taxon>Eukaryota</taxon>
        <taxon>Fungi</taxon>
        <taxon>Dikarya</taxon>
        <taxon>Ascomycota</taxon>
        <taxon>Pezizomycotina</taxon>
        <taxon>Eurotiomycetes</taxon>
        <taxon>Eurotiomycetidae</taxon>
        <taxon>Eurotiales</taxon>
        <taxon>Aspergillaceae</taxon>
        <taxon>Aspergillus</taxon>
        <taxon>Aspergillus subgen. Polypaecilum</taxon>
    </lineage>
</organism>
<comment type="subcellular location">
    <subcellularLocation>
        <location evidence="1 7">Nucleus</location>
        <location evidence="1 7">Nucleolus</location>
    </subcellularLocation>
</comment>
<evidence type="ECO:0000256" key="6">
    <source>
        <dbReference type="ARBA" id="ARBA00029455"/>
    </source>
</evidence>
<feature type="compositionally biased region" description="Basic and acidic residues" evidence="8">
    <location>
        <begin position="214"/>
        <end position="225"/>
    </location>
</feature>
<dbReference type="Proteomes" id="UP000266188">
    <property type="component" value="Unassembled WGS sequence"/>
</dbReference>
<name>A0A3A2ZRW1_9EURO</name>
<keyword evidence="5 7" id="KW-0687">Ribonucleoprotein</keyword>
<evidence type="ECO:0000313" key="9">
    <source>
        <dbReference type="EMBL" id="RJE22044.1"/>
    </source>
</evidence>
<dbReference type="GO" id="GO:0005732">
    <property type="term" value="C:sno(s)RNA-containing ribonucleoprotein complex"/>
    <property type="evidence" value="ECO:0007669"/>
    <property type="project" value="UniProtKB-UniRule"/>
</dbReference>
<evidence type="ECO:0000256" key="1">
    <source>
        <dbReference type="ARBA" id="ARBA00004604"/>
    </source>
</evidence>
<dbReference type="PANTHER" id="PTHR17039:SF0">
    <property type="entry name" value="U3 SMALL NUCLEOLAR RIBONUCLEOPROTEIN PROTEIN MPP10"/>
    <property type="match status" value="1"/>
</dbReference>
<dbReference type="Pfam" id="PF04006">
    <property type="entry name" value="Mpp10"/>
    <property type="match status" value="1"/>
</dbReference>
<feature type="region of interest" description="Disordered" evidence="8">
    <location>
        <begin position="645"/>
        <end position="712"/>
    </location>
</feature>
<comment type="similarity">
    <text evidence="6 7">Belongs to the MPP10 family.</text>
</comment>
<keyword evidence="4 7" id="KW-0539">Nucleus</keyword>
<dbReference type="EMBL" id="MVGC01000190">
    <property type="protein sequence ID" value="RJE22044.1"/>
    <property type="molecule type" value="Genomic_DNA"/>
</dbReference>
<dbReference type="PIRSF" id="PIRSF017300">
    <property type="entry name" value="snoRNP_Mpp10"/>
    <property type="match status" value="1"/>
</dbReference>
<feature type="region of interest" description="Disordered" evidence="8">
    <location>
        <begin position="203"/>
        <end position="228"/>
    </location>
</feature>
<sequence>MVGKKQIKQSHLTNSEVSPSQNSLQSPFGSESITPCAFLNPTARIHSSTVDFAKYFLDPLAFTLNDCKPTSQYLNKKRKRPGIDEDSVNRALHLEQLYVTGFTPEQIWEQAIRILDSTGKGIQHDYTEISKYSRNVLAKTQATLPNFNNTIDDTRELQLNESVGSIDGFTDKSSISSAEVAHLEPAGNSENPGPKSIISHSIDEAADETASPEGTRERRHDHYTQDRYGLNDGFFSIDDFNKQSEFFERHDAKGGPNDSESDYEEIDWHTDPLNGEKAISAANAHSLSYSSDPSAGNSTSDSSDEEGPTFGNAHLDEISEANDHESANDDHGEATNLSMTGEKYSDFFSPSSVDSTHKLSSFESGEPVTENDVQRAAADVRRDLFDDEMSVEDASDAADFDYNKTQHSAHEKRRARIADEIRRLEAANVSKKAWMLGGEARAAERPMNSLIEEDLDFERIGKSVSVPTNEVSEGIEELIKRRIVSKEFDEVNRRYPGVSDGETVRRGRFELDDTKPKQSLTELYESDHLRATDPNYIDPKNQKLRQVHNEVTGLWKEISTQLDTLSSYHFKPKALQADINVLTDVATITMEDARPTMDGIHGGSASLAPQEIYTPTDGQVAGELVLKNGVPMAKEEMTRDAKVKLRRQHKKQKKAHGEPIKRQSGEATEKQRLVSDLKNRGVKVIGKQGEITDVQGNKVGKQTLSGGDNLKL</sequence>
<protein>
    <recommendedName>
        <fullName evidence="7">U3 small nucleolar ribonucleoprotein protein MPP10</fullName>
    </recommendedName>
</protein>
<feature type="compositionally biased region" description="Basic and acidic residues" evidence="8">
    <location>
        <begin position="655"/>
        <end position="679"/>
    </location>
</feature>